<feature type="region of interest" description="Disordered" evidence="1">
    <location>
        <begin position="52"/>
        <end position="72"/>
    </location>
</feature>
<dbReference type="EMBL" id="JACVDA010000011">
    <property type="protein sequence ID" value="MBK1468640.1"/>
    <property type="molecule type" value="Genomic_DNA"/>
</dbReference>
<keyword evidence="2" id="KW-0812">Transmembrane</keyword>
<keyword evidence="2" id="KW-1133">Transmembrane helix</keyword>
<evidence type="ECO:0008006" key="5">
    <source>
        <dbReference type="Google" id="ProtNLM"/>
    </source>
</evidence>
<organism evidence="3 4">
    <name type="scientific">Parvimonas parva</name>
    <dbReference type="NCBI Taxonomy" id="2769485"/>
    <lineage>
        <taxon>Bacteria</taxon>
        <taxon>Bacillati</taxon>
        <taxon>Bacillota</taxon>
        <taxon>Tissierellia</taxon>
        <taxon>Tissierellales</taxon>
        <taxon>Peptoniphilaceae</taxon>
        <taxon>Parvimonas</taxon>
    </lineage>
</organism>
<reference evidence="3 4" key="1">
    <citation type="submission" date="2020-09" db="EMBL/GenBank/DDBJ databases">
        <title>Parvimonas S3374 sp. nov.</title>
        <authorList>
            <person name="Buhl M."/>
        </authorList>
    </citation>
    <scope>NUCLEOTIDE SEQUENCE [LARGE SCALE GENOMIC DNA]</scope>
    <source>
        <strain evidence="3 4">S3374</strain>
    </source>
</reference>
<comment type="caution">
    <text evidence="3">The sequence shown here is derived from an EMBL/GenBank/DDBJ whole genome shotgun (WGS) entry which is preliminary data.</text>
</comment>
<feature type="transmembrane region" description="Helical" evidence="2">
    <location>
        <begin position="16"/>
        <end position="37"/>
    </location>
</feature>
<evidence type="ECO:0000313" key="3">
    <source>
        <dbReference type="EMBL" id="MBK1468640.1"/>
    </source>
</evidence>
<dbReference type="RefSeq" id="WP_201275595.1">
    <property type="nucleotide sequence ID" value="NZ_JACVDA010000011.1"/>
</dbReference>
<gene>
    <name evidence="3" type="ORF">IBJ83_04835</name>
</gene>
<accession>A0ABS1C9A3</accession>
<proteinExistence type="predicted"/>
<keyword evidence="4" id="KW-1185">Reference proteome</keyword>
<keyword evidence="2" id="KW-0472">Membrane</keyword>
<evidence type="ECO:0000313" key="4">
    <source>
        <dbReference type="Proteomes" id="UP000823123"/>
    </source>
</evidence>
<protein>
    <recommendedName>
        <fullName evidence="5">Lipoprotein</fullName>
    </recommendedName>
</protein>
<evidence type="ECO:0000256" key="2">
    <source>
        <dbReference type="SAM" id="Phobius"/>
    </source>
</evidence>
<evidence type="ECO:0000256" key="1">
    <source>
        <dbReference type="SAM" id="MobiDB-lite"/>
    </source>
</evidence>
<dbReference type="Proteomes" id="UP000823123">
    <property type="component" value="Unassembled WGS sequence"/>
</dbReference>
<name>A0ABS1C9A3_9FIRM</name>
<sequence>MKRIFENELIKKYSNILFFSLIALNILGIFGLSFLHFKVNNEIKNIKIEEEKQVEEKKSEEKNPEEKEKSKKKVEKNIVKEKKLLDNFILLNENEITPYNAFENKDTDLKEIELIAKSFYGFFNTNSMKEYIENFKNFSTDIGGMFAPGWQTLTEEDLNKPFKMKDKVKILIRQHNVSKEYTIIIFAGEKPYQRFFVFKGNVDNKGKINLQRHLDVGNTEPIGEFEKENKGEN</sequence>